<reference evidence="2" key="1">
    <citation type="submission" date="2023-07" db="EMBL/GenBank/DDBJ databases">
        <title>Novel Mycoplasma species identified in domestic and wild animals.</title>
        <authorList>
            <person name="Volokhov D.V."/>
            <person name="Furtak V.A."/>
            <person name="Zagorodnyaya T.A."/>
        </authorList>
    </citation>
    <scope>NUCLEOTIDE SEQUENCE [LARGE SCALE GENOMIC DNA]</scope>
    <source>
        <strain evidence="2">92-19</strain>
    </source>
</reference>
<dbReference type="Proteomes" id="UP001209076">
    <property type="component" value="Unassembled WGS sequence"/>
</dbReference>
<evidence type="ECO:0000313" key="2">
    <source>
        <dbReference type="Proteomes" id="UP001209076"/>
    </source>
</evidence>
<evidence type="ECO:0000313" key="1">
    <source>
        <dbReference type="EMBL" id="MCU0104879.1"/>
    </source>
</evidence>
<proteinExistence type="predicted"/>
<gene>
    <name evidence="1" type="ORF">N7603_04335</name>
</gene>
<comment type="caution">
    <text evidence="1">The sequence shown here is derived from an EMBL/GenBank/DDBJ whole genome shotgun (WGS) entry which is preliminary data.</text>
</comment>
<dbReference type="EMBL" id="JAOEGN010000006">
    <property type="protein sequence ID" value="MCU0104879.1"/>
    <property type="molecule type" value="Genomic_DNA"/>
</dbReference>
<keyword evidence="2" id="KW-1185">Reference proteome</keyword>
<sequence length="356" mass="41669">MKCLGNMERLHIPNDLMMQLFRLYEMKGQSYYYKALFSRDDEVMARTTLELDTQALAYFLKLSLTPARIKLLSDPKKDFVPKNRDEILLNNIKDILLRIQSLSDTFDLTTNEVKDLTLTLFRGYDDIRLIKDPKAKIDRLAKSFDELSPEDKLKKIIDQFHYHRRNNKYEIVQIMTNFYIDLVKLNLFTDKSDLIGLIVVYTLAAKYFKVCRYDSFFQALLPLQEQFGSAFIQASYNWSEGFSQTEAIQRIFVNILETLHKNVEVKAHEYEFERKMNKTNSIEGTILTGPATFSKKDIRNKHPYASDATINRTLMSLKERGVIRPLGSGRTAQWLRVAEKLEKFNPQQLDLFNHAD</sequence>
<name>A0ABT2PV96_9MOLU</name>
<organism evidence="1 2">
    <name type="scientific">Paracholeplasma vituli</name>
    <dbReference type="NCBI Taxonomy" id="69473"/>
    <lineage>
        <taxon>Bacteria</taxon>
        <taxon>Bacillati</taxon>
        <taxon>Mycoplasmatota</taxon>
        <taxon>Mollicutes</taxon>
        <taxon>Acholeplasmatales</taxon>
        <taxon>Acholeplasmataceae</taxon>
        <taxon>Paracholeplasma</taxon>
    </lineage>
</organism>
<dbReference type="RefSeq" id="WP_262096133.1">
    <property type="nucleotide sequence ID" value="NZ_JAOEGN010000006.1"/>
</dbReference>
<protein>
    <submittedName>
        <fullName evidence="1">Uncharacterized protein</fullName>
    </submittedName>
</protein>
<accession>A0ABT2PV96</accession>